<reference evidence="2" key="1">
    <citation type="submission" date="2023-07" db="EMBL/GenBank/DDBJ databases">
        <title>Genomic Encyclopedia of Type Strains, Phase IV (KMG-IV): sequencing the most valuable type-strain genomes for metagenomic binning, comparative biology and taxonomic classification.</title>
        <authorList>
            <person name="Goeker M."/>
        </authorList>
    </citation>
    <scope>NUCLEOTIDE SEQUENCE</scope>
    <source>
        <strain evidence="2">DSM 26174</strain>
    </source>
</reference>
<comment type="caution">
    <text evidence="2">The sequence shown here is derived from an EMBL/GenBank/DDBJ whole genome shotgun (WGS) entry which is preliminary data.</text>
</comment>
<dbReference type="AlphaFoldDB" id="A0AAE4BRG6"/>
<sequence length="436" mass="48267">MSIKKNKFSLVVLLTLFLSSAYGQYNLSPYSVAGIGTLNNSGLAFNESMGGIGISNGSSRHANVINPALLPYNNYAVFDFGMIYENKTISGNNQKQNNGFANLAYLTAALPIKANKMGLSFGIMPYTTVNYKAENVSRFAGPNNEPIEQTSIMEGRGGVSKAFLGLGYRLSKNFSVGVEGVLYFGSINRDISTSLFDLRDPSTTPDYITFPYITSYIDQVTVQHVSVNFGLSYHANVGKNNVLNMGAIYELGGDYGGKRDMRLERRLKNNSGAPPEIERSITNESISQYIPSKYGFGASYEKPNKWLIGLDFTAQDWGKFKNSSGVNRYSGDTYKIALGGQWIPDIFSVNSYLSRVAYRFGAYYEKPPYAIENAVFHSWGFTGGFGFPVGASQLDIGFKYGELLVDKNSLYDEQTFQINIGFAFGGRDWFIKRKYD</sequence>
<evidence type="ECO:0008006" key="4">
    <source>
        <dbReference type="Google" id="ProtNLM"/>
    </source>
</evidence>
<proteinExistence type="predicted"/>
<evidence type="ECO:0000313" key="2">
    <source>
        <dbReference type="EMBL" id="MDR6237775.1"/>
    </source>
</evidence>
<keyword evidence="3" id="KW-1185">Reference proteome</keyword>
<dbReference type="RefSeq" id="WP_309937245.1">
    <property type="nucleotide sequence ID" value="NZ_AP025305.1"/>
</dbReference>
<evidence type="ECO:0000256" key="1">
    <source>
        <dbReference type="SAM" id="SignalP"/>
    </source>
</evidence>
<dbReference type="Proteomes" id="UP001185092">
    <property type="component" value="Unassembled WGS sequence"/>
</dbReference>
<organism evidence="2 3">
    <name type="scientific">Aureibacter tunicatorum</name>
    <dbReference type="NCBI Taxonomy" id="866807"/>
    <lineage>
        <taxon>Bacteria</taxon>
        <taxon>Pseudomonadati</taxon>
        <taxon>Bacteroidota</taxon>
        <taxon>Cytophagia</taxon>
        <taxon>Cytophagales</taxon>
        <taxon>Persicobacteraceae</taxon>
        <taxon>Aureibacter</taxon>
    </lineage>
</organism>
<protein>
    <recommendedName>
        <fullName evidence="4">Long-chain fatty acid transport protein</fullName>
    </recommendedName>
</protein>
<feature type="chain" id="PRO_5042263574" description="Long-chain fatty acid transport protein" evidence="1">
    <location>
        <begin position="24"/>
        <end position="436"/>
    </location>
</feature>
<feature type="signal peptide" evidence="1">
    <location>
        <begin position="1"/>
        <end position="23"/>
    </location>
</feature>
<name>A0AAE4BRG6_9BACT</name>
<dbReference type="SUPFAM" id="SSF56935">
    <property type="entry name" value="Porins"/>
    <property type="match status" value="1"/>
</dbReference>
<keyword evidence="1" id="KW-0732">Signal</keyword>
<dbReference type="Gene3D" id="2.40.160.60">
    <property type="entry name" value="Outer membrane protein transport protein (OMPP1/FadL/TodX)"/>
    <property type="match status" value="1"/>
</dbReference>
<gene>
    <name evidence="2" type="ORF">HNQ88_000751</name>
</gene>
<dbReference type="EMBL" id="JAVDQD010000001">
    <property type="protein sequence ID" value="MDR6237775.1"/>
    <property type="molecule type" value="Genomic_DNA"/>
</dbReference>
<accession>A0AAE4BRG6</accession>
<evidence type="ECO:0000313" key="3">
    <source>
        <dbReference type="Proteomes" id="UP001185092"/>
    </source>
</evidence>